<dbReference type="PANTHER" id="PTHR31069">
    <property type="entry name" value="OLEATE-ACTIVATED TRANSCRIPTION FACTOR 1-RELATED"/>
    <property type="match status" value="1"/>
</dbReference>
<dbReference type="GO" id="GO:0008270">
    <property type="term" value="F:zinc ion binding"/>
    <property type="evidence" value="ECO:0007669"/>
    <property type="project" value="InterPro"/>
</dbReference>
<dbReference type="GO" id="GO:0000981">
    <property type="term" value="F:DNA-binding transcription factor activity, RNA polymerase II-specific"/>
    <property type="evidence" value="ECO:0007669"/>
    <property type="project" value="InterPro"/>
</dbReference>
<evidence type="ECO:0000256" key="2">
    <source>
        <dbReference type="ARBA" id="ARBA00023015"/>
    </source>
</evidence>
<organism evidence="8 9">
    <name type="scientific">Diplocarpon coronariae</name>
    <dbReference type="NCBI Taxonomy" id="2795749"/>
    <lineage>
        <taxon>Eukaryota</taxon>
        <taxon>Fungi</taxon>
        <taxon>Dikarya</taxon>
        <taxon>Ascomycota</taxon>
        <taxon>Pezizomycotina</taxon>
        <taxon>Leotiomycetes</taxon>
        <taxon>Helotiales</taxon>
        <taxon>Drepanopezizaceae</taxon>
        <taxon>Diplocarpon</taxon>
    </lineage>
</organism>
<name>A0A218YXX6_9HELO</name>
<keyword evidence="9" id="KW-1185">Reference proteome</keyword>
<dbReference type="SMART" id="SM00066">
    <property type="entry name" value="GAL4"/>
    <property type="match status" value="1"/>
</dbReference>
<evidence type="ECO:0000256" key="4">
    <source>
        <dbReference type="ARBA" id="ARBA00023163"/>
    </source>
</evidence>
<evidence type="ECO:0000313" key="9">
    <source>
        <dbReference type="Proteomes" id="UP000242519"/>
    </source>
</evidence>
<keyword evidence="5" id="KW-0539">Nucleus</keyword>
<dbReference type="InterPro" id="IPR013700">
    <property type="entry name" value="AflR"/>
</dbReference>
<dbReference type="Pfam" id="PF00172">
    <property type="entry name" value="Zn_clus"/>
    <property type="match status" value="1"/>
</dbReference>
<evidence type="ECO:0000256" key="6">
    <source>
        <dbReference type="SAM" id="MobiDB-lite"/>
    </source>
</evidence>
<feature type="region of interest" description="Disordered" evidence="6">
    <location>
        <begin position="1"/>
        <end position="21"/>
    </location>
</feature>
<keyword evidence="2" id="KW-0805">Transcription regulation</keyword>
<dbReference type="GO" id="GO:0045122">
    <property type="term" value="P:aflatoxin biosynthetic process"/>
    <property type="evidence" value="ECO:0007669"/>
    <property type="project" value="InterPro"/>
</dbReference>
<feature type="region of interest" description="Disordered" evidence="6">
    <location>
        <begin position="53"/>
        <end position="98"/>
    </location>
</feature>
<dbReference type="PROSITE" id="PS50048">
    <property type="entry name" value="ZN2_CY6_FUNGAL_2"/>
    <property type="match status" value="1"/>
</dbReference>
<proteinExistence type="predicted"/>
<gene>
    <name evidence="8" type="ORF">B2J93_3705</name>
</gene>
<evidence type="ECO:0000256" key="5">
    <source>
        <dbReference type="ARBA" id="ARBA00023242"/>
    </source>
</evidence>
<evidence type="ECO:0000313" key="8">
    <source>
        <dbReference type="EMBL" id="OWP00294.1"/>
    </source>
</evidence>
<sequence length="435" mass="47599">MDGASKAESGPSHQPKSSKLRASCDTCFLAKVKCSKARPICSRCLACGADCRYSPSSRAGKPKSARRPTPLPSTSSARAESAGPYPTPAMSIDLEPPTSYGMETDWAAVLGSPGEGLHCAPIASTGVRDETGSEPEANPELFDPIFPWTTSPRSELPSPYMSAVEQHQSQHHQPHAPPGPRDQHLHRHQQGPCQQRHQQQRYQQQQPPGQQQQQQQQQQHHNHHHHQHQHLPQYQPHSGSKFSPGPVSIMPPPPDAWYQASGHCTPASPHSIYVPPSHDSSPRPLSRSASCNCFDICLAALQALHTSDTQPASSAFDVILTTNQRAVEACARMLACARCTARSSASSLRTMLLGTILSRIIAIYQEASTSYFARASHQLPLSFGSYHVVAGEDVRWLQAEIILRDLEKLKELFARFRDAGAAGEREEDIGMHDAL</sequence>
<feature type="compositionally biased region" description="Basic residues" evidence="6">
    <location>
        <begin position="220"/>
        <end position="229"/>
    </location>
</feature>
<keyword evidence="4" id="KW-0804">Transcription</keyword>
<dbReference type="PANTHER" id="PTHR31069:SF31">
    <property type="entry name" value="MONODICTYPHENONE CLUSTER TRANSCRIPTION FACTOR-RELATED"/>
    <property type="match status" value="1"/>
</dbReference>
<dbReference type="CDD" id="cd00067">
    <property type="entry name" value="GAL4"/>
    <property type="match status" value="1"/>
</dbReference>
<dbReference type="InterPro" id="IPR036864">
    <property type="entry name" value="Zn2-C6_fun-type_DNA-bd_sf"/>
</dbReference>
<dbReference type="SUPFAM" id="SSF57701">
    <property type="entry name" value="Zn2/Cys6 DNA-binding domain"/>
    <property type="match status" value="1"/>
</dbReference>
<feature type="region of interest" description="Disordered" evidence="6">
    <location>
        <begin position="125"/>
        <end position="262"/>
    </location>
</feature>
<feature type="compositionally biased region" description="Low complexity" evidence="6">
    <location>
        <begin position="190"/>
        <end position="219"/>
    </location>
</feature>
<protein>
    <submittedName>
        <fullName evidence="8">Transcription factor</fullName>
    </submittedName>
</protein>
<dbReference type="InParanoid" id="A0A218YXX6"/>
<comment type="caution">
    <text evidence="8">The sequence shown here is derived from an EMBL/GenBank/DDBJ whole genome shotgun (WGS) entry which is preliminary data.</text>
</comment>
<dbReference type="Pfam" id="PF08493">
    <property type="entry name" value="AflR"/>
    <property type="match status" value="1"/>
</dbReference>
<dbReference type="GO" id="GO:0003677">
    <property type="term" value="F:DNA binding"/>
    <property type="evidence" value="ECO:0007669"/>
    <property type="project" value="UniProtKB-KW"/>
</dbReference>
<evidence type="ECO:0000256" key="3">
    <source>
        <dbReference type="ARBA" id="ARBA00023125"/>
    </source>
</evidence>
<dbReference type="OrthoDB" id="5069333at2759"/>
<dbReference type="InterPro" id="IPR001138">
    <property type="entry name" value="Zn2Cys6_DnaBD"/>
</dbReference>
<dbReference type="InterPro" id="IPR050675">
    <property type="entry name" value="OAF3"/>
</dbReference>
<reference evidence="8 9" key="1">
    <citation type="submission" date="2017-04" db="EMBL/GenBank/DDBJ databases">
        <title>Draft genome sequence of Marssonina coronaria NL1: causal agent of apple blotch.</title>
        <authorList>
            <person name="Cheng Q."/>
        </authorList>
    </citation>
    <scope>NUCLEOTIDE SEQUENCE [LARGE SCALE GENOMIC DNA]</scope>
    <source>
        <strain evidence="8 9">NL1</strain>
    </source>
</reference>
<dbReference type="GO" id="GO:0005634">
    <property type="term" value="C:nucleus"/>
    <property type="evidence" value="ECO:0007669"/>
    <property type="project" value="InterPro"/>
</dbReference>
<dbReference type="EMBL" id="MZNU01000330">
    <property type="protein sequence ID" value="OWP00294.1"/>
    <property type="molecule type" value="Genomic_DNA"/>
</dbReference>
<evidence type="ECO:0000259" key="7">
    <source>
        <dbReference type="PROSITE" id="PS50048"/>
    </source>
</evidence>
<dbReference type="PRINTS" id="PR00755">
    <property type="entry name" value="AFLATOXINBRP"/>
</dbReference>
<evidence type="ECO:0000256" key="1">
    <source>
        <dbReference type="ARBA" id="ARBA00022723"/>
    </source>
</evidence>
<feature type="domain" description="Zn(2)-C6 fungal-type" evidence="7">
    <location>
        <begin position="23"/>
        <end position="53"/>
    </location>
</feature>
<accession>A0A218YXX6</accession>
<keyword evidence="3" id="KW-0238">DNA-binding</keyword>
<dbReference type="Gene3D" id="4.10.240.10">
    <property type="entry name" value="Zn(2)-C6 fungal-type DNA-binding domain"/>
    <property type="match status" value="1"/>
</dbReference>
<keyword evidence="1" id="KW-0479">Metal-binding</keyword>
<dbReference type="AlphaFoldDB" id="A0A218YXX6"/>
<dbReference type="SMR" id="A0A218YXX6"/>
<dbReference type="Proteomes" id="UP000242519">
    <property type="component" value="Unassembled WGS sequence"/>
</dbReference>